<comment type="caution">
    <text evidence="8">The sequence shown here is derived from an EMBL/GenBank/DDBJ whole genome shotgun (WGS) entry which is preliminary data.</text>
</comment>
<feature type="transmembrane region" description="Helical" evidence="5">
    <location>
        <begin position="12"/>
        <end position="30"/>
    </location>
</feature>
<evidence type="ECO:0000259" key="7">
    <source>
        <dbReference type="Pfam" id="PF24961"/>
    </source>
</evidence>
<evidence type="ECO:0000313" key="9">
    <source>
        <dbReference type="Proteomes" id="UP001172911"/>
    </source>
</evidence>
<dbReference type="RefSeq" id="WP_304543988.1">
    <property type="nucleotide sequence ID" value="NZ_JARPTC010000020.1"/>
</dbReference>
<accession>A0AAW7ZG50</accession>
<dbReference type="InterPro" id="IPR052165">
    <property type="entry name" value="Membrane_assoc_protease"/>
</dbReference>
<comment type="subcellular location">
    <subcellularLocation>
        <location evidence="1">Membrane</location>
        <topology evidence="1">Multi-pass membrane protein</topology>
    </subcellularLocation>
</comment>
<dbReference type="Proteomes" id="UP001172911">
    <property type="component" value="Unassembled WGS sequence"/>
</dbReference>
<dbReference type="InterPro" id="IPR012340">
    <property type="entry name" value="NA-bd_OB-fold"/>
</dbReference>
<reference evidence="8" key="1">
    <citation type="journal article" date="2023" name="J. Hazard. Mater.">
        <title>Anaerobic biodegradation of pyrene and benzo[a]pyrene by a new sulfate-reducing Desulforamulus aquiferis strain DSA.</title>
        <authorList>
            <person name="Zhang Z."/>
            <person name="Sun J."/>
            <person name="Gong X."/>
            <person name="Wang C."/>
            <person name="Wang H."/>
        </authorList>
    </citation>
    <scope>NUCLEOTIDE SEQUENCE</scope>
    <source>
        <strain evidence="8">DSA</strain>
    </source>
</reference>
<protein>
    <submittedName>
        <fullName evidence="8">NfeD family protein</fullName>
    </submittedName>
</protein>
<dbReference type="InterPro" id="IPR056739">
    <property type="entry name" value="NfeD_membrane"/>
</dbReference>
<dbReference type="Pfam" id="PF01957">
    <property type="entry name" value="NfeD"/>
    <property type="match status" value="1"/>
</dbReference>
<evidence type="ECO:0000259" key="6">
    <source>
        <dbReference type="Pfam" id="PF01957"/>
    </source>
</evidence>
<dbReference type="Gene3D" id="2.40.50.140">
    <property type="entry name" value="Nucleic acid-binding proteins"/>
    <property type="match status" value="1"/>
</dbReference>
<dbReference type="PANTHER" id="PTHR33507">
    <property type="entry name" value="INNER MEMBRANE PROTEIN YBBJ"/>
    <property type="match status" value="1"/>
</dbReference>
<keyword evidence="4 5" id="KW-0472">Membrane</keyword>
<dbReference type="SUPFAM" id="SSF141322">
    <property type="entry name" value="NfeD domain-like"/>
    <property type="match status" value="1"/>
</dbReference>
<dbReference type="InterPro" id="IPR002810">
    <property type="entry name" value="NfeD-like_C"/>
</dbReference>
<dbReference type="PANTHER" id="PTHR33507:SF3">
    <property type="entry name" value="INNER MEMBRANE PROTEIN YBBJ"/>
    <property type="match status" value="1"/>
</dbReference>
<organism evidence="8 9">
    <name type="scientific">Desulforamulus aquiferis</name>
    <dbReference type="NCBI Taxonomy" id="1397668"/>
    <lineage>
        <taxon>Bacteria</taxon>
        <taxon>Bacillati</taxon>
        <taxon>Bacillota</taxon>
        <taxon>Clostridia</taxon>
        <taxon>Eubacteriales</taxon>
        <taxon>Peptococcaceae</taxon>
        <taxon>Desulforamulus</taxon>
    </lineage>
</organism>
<dbReference type="AlphaFoldDB" id="A0AAW7ZG50"/>
<proteinExistence type="predicted"/>
<name>A0AAW7ZG50_9FIRM</name>
<keyword evidence="9" id="KW-1185">Reference proteome</keyword>
<dbReference type="GO" id="GO:0005886">
    <property type="term" value="C:plasma membrane"/>
    <property type="evidence" value="ECO:0007669"/>
    <property type="project" value="TreeGrafter"/>
</dbReference>
<feature type="transmembrane region" description="Helical" evidence="5">
    <location>
        <begin position="37"/>
        <end position="56"/>
    </location>
</feature>
<feature type="domain" description="NfeD-like C-terminal" evidence="6">
    <location>
        <begin position="109"/>
        <end position="163"/>
    </location>
</feature>
<evidence type="ECO:0000256" key="2">
    <source>
        <dbReference type="ARBA" id="ARBA00022692"/>
    </source>
</evidence>
<feature type="domain" description="NfeD integral membrane" evidence="7">
    <location>
        <begin position="3"/>
        <end position="78"/>
    </location>
</feature>
<evidence type="ECO:0000256" key="1">
    <source>
        <dbReference type="ARBA" id="ARBA00004141"/>
    </source>
</evidence>
<gene>
    <name evidence="8" type="ORF">P6N53_13460</name>
</gene>
<keyword evidence="3 5" id="KW-1133">Transmembrane helix</keyword>
<evidence type="ECO:0000256" key="4">
    <source>
        <dbReference type="ARBA" id="ARBA00023136"/>
    </source>
</evidence>
<sequence>MLFLSEMSAWLAAFAIILGVFALVLEVFFVPGFGVPGVFGVVLLGWGVLLLSVDIFQATQALTVALVVTFVVLVGGVWLAGKINFWNRVKLDNRQDRKEGYVAPSRDLEELLGKVGVAATPMRPAGSALIDGKRIDVVTEGDYIGPGTPVLVIKVEGGRVVVKATDNV</sequence>
<keyword evidence="2 5" id="KW-0812">Transmembrane</keyword>
<evidence type="ECO:0000256" key="5">
    <source>
        <dbReference type="SAM" id="Phobius"/>
    </source>
</evidence>
<dbReference type="EMBL" id="JARPTC010000020">
    <property type="protein sequence ID" value="MDO7788233.1"/>
    <property type="molecule type" value="Genomic_DNA"/>
</dbReference>
<evidence type="ECO:0000313" key="8">
    <source>
        <dbReference type="EMBL" id="MDO7788233.1"/>
    </source>
</evidence>
<feature type="transmembrane region" description="Helical" evidence="5">
    <location>
        <begin position="62"/>
        <end position="81"/>
    </location>
</feature>
<evidence type="ECO:0000256" key="3">
    <source>
        <dbReference type="ARBA" id="ARBA00022989"/>
    </source>
</evidence>
<dbReference type="Pfam" id="PF24961">
    <property type="entry name" value="NfeD_membrane"/>
    <property type="match status" value="1"/>
</dbReference>
<reference evidence="8" key="2">
    <citation type="submission" date="2023-03" db="EMBL/GenBank/DDBJ databases">
        <authorList>
            <person name="Zhang Z."/>
        </authorList>
    </citation>
    <scope>NUCLEOTIDE SEQUENCE</scope>
    <source>
        <strain evidence="8">DSA</strain>
    </source>
</reference>